<dbReference type="GO" id="GO:0016747">
    <property type="term" value="F:acyltransferase activity, transferring groups other than amino-acyl groups"/>
    <property type="evidence" value="ECO:0007669"/>
    <property type="project" value="InterPro"/>
</dbReference>
<dbReference type="STRING" id="1123308.GCA_000380085_00143"/>
<keyword evidence="3" id="KW-1185">Reference proteome</keyword>
<dbReference type="eggNOG" id="COG1670">
    <property type="taxonomic scope" value="Bacteria"/>
</dbReference>
<reference evidence="2 3" key="1">
    <citation type="submission" date="2017-06" db="EMBL/GenBank/DDBJ databases">
        <authorList>
            <consortium name="Pathogen Informatics"/>
        </authorList>
    </citation>
    <scope>NUCLEOTIDE SEQUENCE [LARGE SCALE GENOMIC DNA]</scope>
    <source>
        <strain evidence="2 3">NCTC13788</strain>
    </source>
</reference>
<dbReference type="Pfam" id="PF00583">
    <property type="entry name" value="Acetyltransf_1"/>
    <property type="match status" value="1"/>
</dbReference>
<protein>
    <submittedName>
        <fullName evidence="2">Acetyltransferase GNAT Family</fullName>
    </submittedName>
</protein>
<sequence length="213" mass="25018">MSIQFLKDYFTPETRDLYSQMIPAYQQGYADYVFQTDKPDVQQRRLKNLEKSFQKLLREPSFYILPLGQTEAEEIANDWLYEPPYDFYNLTNDPEDYEELLNPSKREGHYFQVLRNGAFLGFCGFFPQGHTIELGLGMNPNYTGQGLGESFYCAIETYIREHYECQTITLSVACFNKRAQTLYQNQGFIFGENYQQKTNGGVYEFVKMKKTLK</sequence>
<dbReference type="PROSITE" id="PS51186">
    <property type="entry name" value="GNAT"/>
    <property type="match status" value="1"/>
</dbReference>
<dbReference type="Gene3D" id="3.40.630.30">
    <property type="match status" value="1"/>
</dbReference>
<dbReference type="Proteomes" id="UP000215185">
    <property type="component" value="Chromosome 1"/>
</dbReference>
<dbReference type="InterPro" id="IPR016181">
    <property type="entry name" value="Acyl_CoA_acyltransferase"/>
</dbReference>
<organism evidence="2 3">
    <name type="scientific">Streptococcus merionis</name>
    <dbReference type="NCBI Taxonomy" id="400065"/>
    <lineage>
        <taxon>Bacteria</taxon>
        <taxon>Bacillati</taxon>
        <taxon>Bacillota</taxon>
        <taxon>Bacilli</taxon>
        <taxon>Lactobacillales</taxon>
        <taxon>Streptococcaceae</taxon>
        <taxon>Streptococcus</taxon>
    </lineage>
</organism>
<dbReference type="AlphaFoldDB" id="A0A239SR10"/>
<dbReference type="KEGG" id="smen:SAMEA4412692_0801"/>
<evidence type="ECO:0000313" key="2">
    <source>
        <dbReference type="EMBL" id="SNU87847.1"/>
    </source>
</evidence>
<keyword evidence="2" id="KW-0808">Transferase</keyword>
<evidence type="ECO:0000313" key="3">
    <source>
        <dbReference type="Proteomes" id="UP000215185"/>
    </source>
</evidence>
<proteinExistence type="predicted"/>
<dbReference type="InterPro" id="IPR000182">
    <property type="entry name" value="GNAT_dom"/>
</dbReference>
<dbReference type="EMBL" id="LT906439">
    <property type="protein sequence ID" value="SNU87847.1"/>
    <property type="molecule type" value="Genomic_DNA"/>
</dbReference>
<gene>
    <name evidence="2" type="ORF">SAMEA4412692_00801</name>
</gene>
<dbReference type="SUPFAM" id="SSF55729">
    <property type="entry name" value="Acyl-CoA N-acyltransferases (Nat)"/>
    <property type="match status" value="1"/>
</dbReference>
<name>A0A239SR10_9STRE</name>
<feature type="domain" description="N-acetyltransferase" evidence="1">
    <location>
        <begin position="62"/>
        <end position="213"/>
    </location>
</feature>
<evidence type="ECO:0000259" key="1">
    <source>
        <dbReference type="PROSITE" id="PS51186"/>
    </source>
</evidence>
<dbReference type="CDD" id="cd04301">
    <property type="entry name" value="NAT_SF"/>
    <property type="match status" value="1"/>
</dbReference>
<accession>A0A239SR10</accession>
<dbReference type="RefSeq" id="WP_018372699.1">
    <property type="nucleotide sequence ID" value="NZ_LT906439.1"/>
</dbReference>
<dbReference type="OrthoDB" id="423921at2"/>